<evidence type="ECO:0000256" key="5">
    <source>
        <dbReference type="ARBA" id="ARBA00023284"/>
    </source>
</evidence>
<dbReference type="PANTHER" id="PTHR43110:SF1">
    <property type="entry name" value="THIOL PEROXIDASE"/>
    <property type="match status" value="1"/>
</dbReference>
<dbReference type="PROSITE" id="PS51352">
    <property type="entry name" value="THIOREDOXIN_2"/>
    <property type="match status" value="1"/>
</dbReference>
<name>A3CKL3_STRSV</name>
<dbReference type="Proteomes" id="UP000002148">
    <property type="component" value="Chromosome"/>
</dbReference>
<dbReference type="HAMAP" id="MF_00269">
    <property type="entry name" value="Tpx"/>
    <property type="match status" value="1"/>
</dbReference>
<organism evidence="8 9">
    <name type="scientific">Streptococcus sanguinis (strain SK36)</name>
    <dbReference type="NCBI Taxonomy" id="388919"/>
    <lineage>
        <taxon>Bacteria</taxon>
        <taxon>Bacillati</taxon>
        <taxon>Bacillota</taxon>
        <taxon>Bacilli</taxon>
        <taxon>Lactobacillales</taxon>
        <taxon>Streptococcaceae</taxon>
        <taxon>Streptococcus</taxon>
    </lineage>
</organism>
<dbReference type="GO" id="GO:0008379">
    <property type="term" value="F:thioredoxin peroxidase activity"/>
    <property type="evidence" value="ECO:0007669"/>
    <property type="project" value="UniProtKB-UniRule"/>
</dbReference>
<dbReference type="PROSITE" id="PS01265">
    <property type="entry name" value="TPX"/>
    <property type="match status" value="1"/>
</dbReference>
<comment type="similarity">
    <text evidence="6">Belongs to the peroxiredoxin family. Tpx subfamily.</text>
</comment>
<evidence type="ECO:0000259" key="7">
    <source>
        <dbReference type="PROSITE" id="PS51352"/>
    </source>
</evidence>
<keyword evidence="2 6" id="KW-0049">Antioxidant</keyword>
<dbReference type="EMBL" id="CP000387">
    <property type="protein sequence ID" value="ABN43718.1"/>
    <property type="molecule type" value="Genomic_DNA"/>
</dbReference>
<keyword evidence="5 6" id="KW-0676">Redox-active center</keyword>
<dbReference type="InterPro" id="IPR002065">
    <property type="entry name" value="TPX"/>
</dbReference>
<evidence type="ECO:0000256" key="4">
    <source>
        <dbReference type="ARBA" id="ARBA00023157"/>
    </source>
</evidence>
<dbReference type="InterPro" id="IPR036249">
    <property type="entry name" value="Thioredoxin-like_sf"/>
</dbReference>
<comment type="catalytic activity">
    <reaction evidence="6">
        <text>a hydroperoxide + [thioredoxin]-dithiol = an alcohol + [thioredoxin]-disulfide + H2O</text>
        <dbReference type="Rhea" id="RHEA:62620"/>
        <dbReference type="Rhea" id="RHEA-COMP:10698"/>
        <dbReference type="Rhea" id="RHEA-COMP:10700"/>
        <dbReference type="ChEBI" id="CHEBI:15377"/>
        <dbReference type="ChEBI" id="CHEBI:29950"/>
        <dbReference type="ChEBI" id="CHEBI:30879"/>
        <dbReference type="ChEBI" id="CHEBI:35924"/>
        <dbReference type="ChEBI" id="CHEBI:50058"/>
        <dbReference type="EC" id="1.11.1.24"/>
    </reaction>
</comment>
<comment type="subunit">
    <text evidence="6">Homodimer.</text>
</comment>
<reference evidence="8 9" key="1">
    <citation type="journal article" date="2007" name="J. Bacteriol.">
        <title>Genome of the opportunistic pathogen Streptococcus sanguinis.</title>
        <authorList>
            <person name="Xu P."/>
            <person name="Alves J.M."/>
            <person name="Kitten T."/>
            <person name="Brown A."/>
            <person name="Chen Z."/>
            <person name="Ozaki L.S."/>
            <person name="Manque P."/>
            <person name="Ge X."/>
            <person name="Serrano M.G."/>
            <person name="Puiu D."/>
            <person name="Hendricks S."/>
            <person name="Wang Y."/>
            <person name="Chaplin M.D."/>
            <person name="Akan D."/>
            <person name="Paik S."/>
            <person name="Peterson D.L."/>
            <person name="Macrina F.L."/>
            <person name="Buck G.A."/>
        </authorList>
    </citation>
    <scope>NUCLEOTIDE SEQUENCE [LARGE SCALE GENOMIC DNA]</scope>
    <source>
        <strain evidence="8 9">SK36</strain>
    </source>
</reference>
<keyword evidence="1 6" id="KW-0575">Peroxidase</keyword>
<dbReference type="AlphaFoldDB" id="A3CKL3"/>
<keyword evidence="3 6" id="KW-0560">Oxidoreductase</keyword>
<accession>A3CKL3</accession>
<dbReference type="NCBIfam" id="NF001808">
    <property type="entry name" value="PRK00522.1"/>
    <property type="match status" value="1"/>
</dbReference>
<feature type="disulfide bond" description="Redox-active" evidence="6">
    <location>
        <begin position="71"/>
        <end position="105"/>
    </location>
</feature>
<dbReference type="eggNOG" id="COG2077">
    <property type="taxonomic scope" value="Bacteria"/>
</dbReference>
<dbReference type="InterPro" id="IPR050455">
    <property type="entry name" value="Tpx_Peroxidase_subfamily"/>
</dbReference>
<dbReference type="InterPro" id="IPR013766">
    <property type="entry name" value="Thioredoxin_domain"/>
</dbReference>
<evidence type="ECO:0000313" key="9">
    <source>
        <dbReference type="Proteomes" id="UP000002148"/>
    </source>
</evidence>
<dbReference type="CDD" id="cd03014">
    <property type="entry name" value="PRX_Atyp2cys"/>
    <property type="match status" value="1"/>
</dbReference>
<comment type="miscellaneous">
    <text evidence="6">The active site is a conserved redox-active cysteine residue, the peroxidatic cysteine (C(P)), which makes the nucleophilic attack on the peroxide substrate. The peroxide oxidizes the C(P)-SH to cysteine sulfenic acid (C(P)-SOH), which then reacts with another cysteine residue, the resolving cysteine (C(R)), to form a disulfide bridge. The disulfide is subsequently reduced by an appropriate electron donor to complete the catalytic cycle. In this atypical 2-Cys peroxiredoxin, C(R) is present in the same subunit to form an intramolecular disulfide. The disulfide is subsequently reduced by thioredoxin.</text>
</comment>
<dbReference type="KEGG" id="ssa:SSA_0259"/>
<evidence type="ECO:0000256" key="3">
    <source>
        <dbReference type="ARBA" id="ARBA00023002"/>
    </source>
</evidence>
<feature type="active site" description="Cysteine sulfenic acid (-SOH) intermediate" evidence="6">
    <location>
        <position position="71"/>
    </location>
</feature>
<keyword evidence="4 6" id="KW-1015">Disulfide bond</keyword>
<dbReference type="InterPro" id="IPR018219">
    <property type="entry name" value="Tpx_CS"/>
</dbReference>
<dbReference type="Pfam" id="PF08534">
    <property type="entry name" value="Redoxin"/>
    <property type="match status" value="1"/>
</dbReference>
<dbReference type="Gene3D" id="3.40.30.10">
    <property type="entry name" value="Glutaredoxin"/>
    <property type="match status" value="1"/>
</dbReference>
<dbReference type="PATRIC" id="fig|388919.9.peg.251"/>
<gene>
    <name evidence="6 8" type="primary">tpx</name>
    <name evidence="8" type="ordered locus">SSA_0259</name>
</gene>
<comment type="function">
    <text evidence="6">Thiol-specific peroxidase that catalyzes the reduction of hydrogen peroxide and organic hydroperoxides to water and alcohols, respectively. Plays a role in cell protection against oxidative stress by detoxifying peroxides.</text>
</comment>
<keyword evidence="9" id="KW-1185">Reference proteome</keyword>
<dbReference type="EC" id="1.11.1.24" evidence="6"/>
<dbReference type="HOGENOM" id="CLU_042529_12_0_9"/>
<protein>
    <recommendedName>
        <fullName evidence="6">Thiol peroxidase</fullName>
        <shortName evidence="6">Tpx</shortName>
        <ecNumber evidence="6">1.11.1.24</ecNumber>
    </recommendedName>
    <alternativeName>
        <fullName evidence="6">Peroxiredoxin tpx</fullName>
        <shortName evidence="6">Prx</shortName>
    </alternativeName>
    <alternativeName>
        <fullName evidence="6">Thioredoxin peroxidase</fullName>
    </alternativeName>
    <alternativeName>
        <fullName evidence="6">Thioredoxin-dependent peroxiredoxin</fullName>
    </alternativeName>
</protein>
<evidence type="ECO:0000313" key="8">
    <source>
        <dbReference type="EMBL" id="ABN43718.1"/>
    </source>
</evidence>
<dbReference type="PANTHER" id="PTHR43110">
    <property type="entry name" value="THIOL PEROXIDASE"/>
    <property type="match status" value="1"/>
</dbReference>
<sequence length="176" mass="19554">MYNEAIKHEWRLPMTTFLGNPVTFTGKQLQVGDTAHDFSLTATDLSKKTLADFAGKKKVLSIIPSIDTGVCSTQTRRFNQELSDLDNTVVITVSVDLPFAQGKWCAAEGIENAVMLSDYFDHSFGRDYAVLINEWHLLARAVLVLDENNTVTYAEYVDNINTEPDYDAAIAAVKSL</sequence>
<evidence type="ECO:0000256" key="6">
    <source>
        <dbReference type="HAMAP-Rule" id="MF_00269"/>
    </source>
</evidence>
<dbReference type="OrthoDB" id="9781543at2"/>
<dbReference type="InterPro" id="IPR013740">
    <property type="entry name" value="Redoxin"/>
</dbReference>
<dbReference type="STRING" id="388919.SSA_0259"/>
<proteinExistence type="inferred from homology"/>
<dbReference type="SUPFAM" id="SSF52833">
    <property type="entry name" value="Thioredoxin-like"/>
    <property type="match status" value="1"/>
</dbReference>
<feature type="domain" description="Thioredoxin" evidence="7">
    <location>
        <begin position="29"/>
        <end position="176"/>
    </location>
</feature>
<evidence type="ECO:0000256" key="1">
    <source>
        <dbReference type="ARBA" id="ARBA00022559"/>
    </source>
</evidence>
<evidence type="ECO:0000256" key="2">
    <source>
        <dbReference type="ARBA" id="ARBA00022862"/>
    </source>
</evidence>